<dbReference type="Gene3D" id="4.10.240.10">
    <property type="entry name" value="Zn(2)-C6 fungal-type DNA-binding domain"/>
    <property type="match status" value="1"/>
</dbReference>
<proteinExistence type="predicted"/>
<dbReference type="SUPFAM" id="SSF57701">
    <property type="entry name" value="Zn2/Cys6 DNA-binding domain"/>
    <property type="match status" value="1"/>
</dbReference>
<name>A0A8H5BT85_9AGAR</name>
<organism evidence="10 11">
    <name type="scientific">Psilocybe cf. subviscida</name>
    <dbReference type="NCBI Taxonomy" id="2480587"/>
    <lineage>
        <taxon>Eukaryota</taxon>
        <taxon>Fungi</taxon>
        <taxon>Dikarya</taxon>
        <taxon>Basidiomycota</taxon>
        <taxon>Agaricomycotina</taxon>
        <taxon>Agaricomycetes</taxon>
        <taxon>Agaricomycetidae</taxon>
        <taxon>Agaricales</taxon>
        <taxon>Agaricineae</taxon>
        <taxon>Strophariaceae</taxon>
        <taxon>Psilocybe</taxon>
    </lineage>
</organism>
<feature type="compositionally biased region" description="Polar residues" evidence="8">
    <location>
        <begin position="185"/>
        <end position="204"/>
    </location>
</feature>
<dbReference type="PANTHER" id="PTHR31313:SF82">
    <property type="entry name" value="ACTIVATORY PROTEIN CHA4-RELATED"/>
    <property type="match status" value="1"/>
</dbReference>
<dbReference type="PANTHER" id="PTHR31313">
    <property type="entry name" value="TY1 ENHANCER ACTIVATOR"/>
    <property type="match status" value="1"/>
</dbReference>
<feature type="region of interest" description="Disordered" evidence="8">
    <location>
        <begin position="73"/>
        <end position="211"/>
    </location>
</feature>
<comment type="caution">
    <text evidence="10">The sequence shown here is derived from an EMBL/GenBank/DDBJ whole genome shotgun (WGS) entry which is preliminary data.</text>
</comment>
<dbReference type="GO" id="GO:0000981">
    <property type="term" value="F:DNA-binding transcription factor activity, RNA polymerase II-specific"/>
    <property type="evidence" value="ECO:0007669"/>
    <property type="project" value="InterPro"/>
</dbReference>
<sequence>MVIGATSDIYAPFQQPMIHEESSEEGSGLHSPVFAPPFPTHGDSFRYQHDQLDAHHSTTSMMPPQYGYANTLSPHQQQQPPMSDSALELPGASSARHDTHIPFNSHYALPSRNHPGIDFSGHPHANNSRTLPPAPQHPAQPIDFRYGLATERRLPSGPSHDHSSYIRPIGTPSSMPMQNDHKSALVSSSARAETSPTADASTSSRETRKEISSVVIACRQCRSRKIRCDSTRPVCNNCVRRSNECVYDLVPKRRGPDKIPGTRQRSCKKRSADGSTPAATGPPQKRKRTTAERSSTSEQREAPPSTSSTTTAQPRQPTASSSRVKEENLQKSSQQPAPPLLEIKRQSPSLRPLDRHSLPSPHLQSHQHSHPHTSQHQHPYPYPHEPFPAHPHPQLHPSHHHHQATPSPTDLRMPSNTESHYKRDAGPAASVSSYRGTRDSSSYMYDQGTHIPPHPKFPGPTNPIIKADAKLWWDKILKLHSLNEIIDEVHFLVKNTSHSLSFINTTFLIQQLSRDEDRLRIQPSFILSILAMGKLMKSSTMEGGAQGLQRALALARSAKNAFDEAINSEWLDTTLAEAALILALFESSAHPDHSPDRATNSLVQLDLLIHKIGLTTNDKHDMTVPRFQYNTVPTIILDNNPGPCRCVGNAAVVPDRFSHNPYTLPWNPDWTSDQTRNEEIRRVCWSALTLISEYVARCEASNDKPPRFHITEPANFALLFPGEAIDRESPAFSGNPLSPKESIWALYCRSMLLWNFCGRFRVPSQREERAELATEATNEVMAIEDSLNCHSCNLDTTLIYTCREYIHNTRMLVTLGLRSFHGLDVSGSTPGPIFNRRQAEDWLFYEDQVIRRVNAVVHQLHTPAAHQLTRRPFRINWFINQLNICLVLFHHDPTLDDALKLGKSILMPIDVLNALWPCPSIQQRCDSLRQELTQACSSRNIDPPYPPNVSVPEFIRS</sequence>
<feature type="region of interest" description="Disordered" evidence="8">
    <location>
        <begin position="251"/>
        <end position="460"/>
    </location>
</feature>
<accession>A0A8H5BT85</accession>
<dbReference type="InterPro" id="IPR051615">
    <property type="entry name" value="Transcr_Regulatory_Elem"/>
</dbReference>
<dbReference type="AlphaFoldDB" id="A0A8H5BT85"/>
<dbReference type="OrthoDB" id="10261408at2759"/>
<keyword evidence="2" id="KW-0479">Metal-binding</keyword>
<feature type="compositionally biased region" description="Low complexity" evidence="8">
    <location>
        <begin position="302"/>
        <end position="320"/>
    </location>
</feature>
<evidence type="ECO:0000256" key="3">
    <source>
        <dbReference type="ARBA" id="ARBA00022833"/>
    </source>
</evidence>
<feature type="compositionally biased region" description="Pro residues" evidence="8">
    <location>
        <begin position="380"/>
        <end position="391"/>
    </location>
</feature>
<protein>
    <recommendedName>
        <fullName evidence="9">Zn(2)-C6 fungal-type domain-containing protein</fullName>
    </recommendedName>
</protein>
<evidence type="ECO:0000256" key="5">
    <source>
        <dbReference type="ARBA" id="ARBA00023125"/>
    </source>
</evidence>
<dbReference type="GO" id="GO:0005634">
    <property type="term" value="C:nucleus"/>
    <property type="evidence" value="ECO:0007669"/>
    <property type="project" value="UniProtKB-SubCell"/>
</dbReference>
<dbReference type="InterPro" id="IPR036864">
    <property type="entry name" value="Zn2-C6_fun-type_DNA-bd_sf"/>
</dbReference>
<evidence type="ECO:0000259" key="9">
    <source>
        <dbReference type="PROSITE" id="PS50048"/>
    </source>
</evidence>
<dbReference type="InterPro" id="IPR001138">
    <property type="entry name" value="Zn2Cys6_DnaBD"/>
</dbReference>
<reference evidence="10 11" key="1">
    <citation type="journal article" date="2020" name="ISME J.">
        <title>Uncovering the hidden diversity of litter-decomposition mechanisms in mushroom-forming fungi.</title>
        <authorList>
            <person name="Floudas D."/>
            <person name="Bentzer J."/>
            <person name="Ahren D."/>
            <person name="Johansson T."/>
            <person name="Persson P."/>
            <person name="Tunlid A."/>
        </authorList>
    </citation>
    <scope>NUCLEOTIDE SEQUENCE [LARGE SCALE GENOMIC DNA]</scope>
    <source>
        <strain evidence="10 11">CBS 101986</strain>
    </source>
</reference>
<gene>
    <name evidence="10" type="ORF">D9619_011506</name>
</gene>
<keyword evidence="11" id="KW-1185">Reference proteome</keyword>
<keyword evidence="4" id="KW-0805">Transcription regulation</keyword>
<feature type="domain" description="Zn(2)-C6 fungal-type" evidence="9">
    <location>
        <begin position="217"/>
        <end position="247"/>
    </location>
</feature>
<dbReference type="PROSITE" id="PS50048">
    <property type="entry name" value="ZN2_CY6_FUNGAL_2"/>
    <property type="match status" value="1"/>
</dbReference>
<evidence type="ECO:0000313" key="11">
    <source>
        <dbReference type="Proteomes" id="UP000567179"/>
    </source>
</evidence>
<evidence type="ECO:0000313" key="10">
    <source>
        <dbReference type="EMBL" id="KAF5328824.1"/>
    </source>
</evidence>
<feature type="compositionally biased region" description="Basic and acidic residues" evidence="8">
    <location>
        <begin position="150"/>
        <end position="164"/>
    </location>
</feature>
<evidence type="ECO:0000256" key="1">
    <source>
        <dbReference type="ARBA" id="ARBA00004123"/>
    </source>
</evidence>
<evidence type="ECO:0000256" key="6">
    <source>
        <dbReference type="ARBA" id="ARBA00023163"/>
    </source>
</evidence>
<dbReference type="PROSITE" id="PS00463">
    <property type="entry name" value="ZN2_CY6_FUNGAL_1"/>
    <property type="match status" value="1"/>
</dbReference>
<dbReference type="GO" id="GO:0008270">
    <property type="term" value="F:zinc ion binding"/>
    <property type="evidence" value="ECO:0007669"/>
    <property type="project" value="InterPro"/>
</dbReference>
<feature type="compositionally biased region" description="Polar residues" evidence="8">
    <location>
        <begin position="430"/>
        <end position="444"/>
    </location>
</feature>
<dbReference type="CDD" id="cd00067">
    <property type="entry name" value="GAL4"/>
    <property type="match status" value="1"/>
</dbReference>
<keyword evidence="3" id="KW-0862">Zinc</keyword>
<feature type="compositionally biased region" description="Polar residues" evidence="8">
    <location>
        <begin position="73"/>
        <end position="82"/>
    </location>
</feature>
<evidence type="ECO:0000256" key="8">
    <source>
        <dbReference type="SAM" id="MobiDB-lite"/>
    </source>
</evidence>
<feature type="compositionally biased region" description="Basic residues" evidence="8">
    <location>
        <begin position="365"/>
        <end position="375"/>
    </location>
</feature>
<comment type="subcellular location">
    <subcellularLocation>
        <location evidence="1">Nucleus</location>
    </subcellularLocation>
</comment>
<keyword evidence="5" id="KW-0238">DNA-binding</keyword>
<dbReference type="SMART" id="SM00066">
    <property type="entry name" value="GAL4"/>
    <property type="match status" value="1"/>
</dbReference>
<dbReference type="EMBL" id="JAACJJ010000003">
    <property type="protein sequence ID" value="KAF5328824.1"/>
    <property type="molecule type" value="Genomic_DNA"/>
</dbReference>
<dbReference type="Proteomes" id="UP000567179">
    <property type="component" value="Unassembled WGS sequence"/>
</dbReference>
<dbReference type="GO" id="GO:0003677">
    <property type="term" value="F:DNA binding"/>
    <property type="evidence" value="ECO:0007669"/>
    <property type="project" value="UniProtKB-KW"/>
</dbReference>
<keyword evidence="6" id="KW-0804">Transcription</keyword>
<evidence type="ECO:0000256" key="2">
    <source>
        <dbReference type="ARBA" id="ARBA00022723"/>
    </source>
</evidence>
<evidence type="ECO:0000256" key="4">
    <source>
        <dbReference type="ARBA" id="ARBA00023015"/>
    </source>
</evidence>
<keyword evidence="7" id="KW-0539">Nucleus</keyword>
<evidence type="ECO:0000256" key="7">
    <source>
        <dbReference type="ARBA" id="ARBA00023242"/>
    </source>
</evidence>
<dbReference type="Pfam" id="PF00172">
    <property type="entry name" value="Zn_clus"/>
    <property type="match status" value="1"/>
</dbReference>